<dbReference type="GO" id="GO:0005886">
    <property type="term" value="C:plasma membrane"/>
    <property type="evidence" value="ECO:0007669"/>
    <property type="project" value="UniProtKB-SubCell"/>
</dbReference>
<keyword evidence="8 14" id="KW-0547">Nucleotide-binding</keyword>
<dbReference type="Pfam" id="PF21085">
    <property type="entry name" value="CusS"/>
    <property type="match status" value="1"/>
</dbReference>
<keyword evidence="9 14" id="KW-0418">Kinase</keyword>
<sequence length="465" mass="50208">MPATTGQATRSITFRLTALFALLASTVLLLLGLLVGRLVDRHFEDLDMEVLQGKQQLVRHALAATGGGSELGELSRLLADALVGHDGLALAVLRADGVPLFVAGDAEFPLLQLLPAAVGAPRPAIWSNAAGRRFRGFVSALDSEVGGGPALVAVATDLAHHEHFMRSFLATLWAVVVLAALATGVLGWVAVRRGLAPLQAMRREAAAVTAHRLDFRLAEESVPAELAALARTLNEMLARLEDSFRRLSDFSSDLAHELRTPVSNLLTQTQVTLSRARSADDYRDVLASNAEELERMARMVSDMLFLAKAENGLIVPERRPVDLAAEIRELFEFYDALAEEKEISLRVDGEGTALGDRLMLRRALSNLLSNAIRYTPQQGCIVVRIAAADGVVRLAVLNSGEPIPEVHRARLFDRFYRADSSRQRSGEEAGLGLAITRSILVAHGGEISVGREDEMTVFALTLPAA</sequence>
<dbReference type="GO" id="GO:0005524">
    <property type="term" value="F:ATP binding"/>
    <property type="evidence" value="ECO:0007669"/>
    <property type="project" value="UniProtKB-KW"/>
</dbReference>
<dbReference type="AlphaFoldDB" id="A0A974PVT7"/>
<evidence type="ECO:0000259" key="15">
    <source>
        <dbReference type="PROSITE" id="PS50109"/>
    </source>
</evidence>
<dbReference type="SMART" id="SM00387">
    <property type="entry name" value="HATPase_c"/>
    <property type="match status" value="1"/>
</dbReference>
<dbReference type="InterPro" id="IPR048590">
    <property type="entry name" value="CusS-like_sensor"/>
</dbReference>
<dbReference type="Gene3D" id="3.30.565.10">
    <property type="entry name" value="Histidine kinase-like ATPase, C-terminal domain"/>
    <property type="match status" value="1"/>
</dbReference>
<feature type="transmembrane region" description="Helical" evidence="14">
    <location>
        <begin position="12"/>
        <end position="35"/>
    </location>
</feature>
<keyword evidence="6 14" id="KW-0808">Transferase</keyword>
<gene>
    <name evidence="17" type="ORF">IWH25_09970</name>
</gene>
<keyword evidence="3 14" id="KW-1003">Cell membrane</keyword>
<evidence type="ECO:0000256" key="11">
    <source>
        <dbReference type="ARBA" id="ARBA00022989"/>
    </source>
</evidence>
<dbReference type="CDD" id="cd00075">
    <property type="entry name" value="HATPase"/>
    <property type="match status" value="1"/>
</dbReference>
<dbReference type="Pfam" id="PF00672">
    <property type="entry name" value="HAMP"/>
    <property type="match status" value="1"/>
</dbReference>
<dbReference type="SMART" id="SM00304">
    <property type="entry name" value="HAMP"/>
    <property type="match status" value="1"/>
</dbReference>
<keyword evidence="11 14" id="KW-1133">Transmembrane helix</keyword>
<dbReference type="SMART" id="SM00388">
    <property type="entry name" value="HisKA"/>
    <property type="match status" value="1"/>
</dbReference>
<dbReference type="InterPro" id="IPR003661">
    <property type="entry name" value="HisK_dim/P_dom"/>
</dbReference>
<keyword evidence="7 14" id="KW-0812">Transmembrane</keyword>
<keyword evidence="12 14" id="KW-0902">Two-component regulatory system</keyword>
<evidence type="ECO:0000256" key="4">
    <source>
        <dbReference type="ARBA" id="ARBA00022519"/>
    </source>
</evidence>
<dbReference type="RefSeq" id="WP_203385662.1">
    <property type="nucleotide sequence ID" value="NZ_CP064781.1"/>
</dbReference>
<evidence type="ECO:0000313" key="17">
    <source>
        <dbReference type="EMBL" id="QRJ62134.1"/>
    </source>
</evidence>
<dbReference type="SUPFAM" id="SSF47384">
    <property type="entry name" value="Homodimeric domain of signal transducing histidine kinase"/>
    <property type="match status" value="1"/>
</dbReference>
<feature type="domain" description="Histidine kinase" evidence="15">
    <location>
        <begin position="253"/>
        <end position="465"/>
    </location>
</feature>
<evidence type="ECO:0000256" key="9">
    <source>
        <dbReference type="ARBA" id="ARBA00022777"/>
    </source>
</evidence>
<feature type="transmembrane region" description="Helical" evidence="14">
    <location>
        <begin position="168"/>
        <end position="191"/>
    </location>
</feature>
<dbReference type="Gene3D" id="6.10.340.10">
    <property type="match status" value="1"/>
</dbReference>
<dbReference type="Proteomes" id="UP000663444">
    <property type="component" value="Chromosome"/>
</dbReference>
<evidence type="ECO:0000256" key="6">
    <source>
        <dbReference type="ARBA" id="ARBA00022679"/>
    </source>
</evidence>
<dbReference type="KEGG" id="ares:IWH25_09970"/>
<evidence type="ECO:0000256" key="8">
    <source>
        <dbReference type="ARBA" id="ARBA00022741"/>
    </source>
</evidence>
<keyword evidence="4 14" id="KW-0997">Cell inner membrane</keyword>
<keyword evidence="18" id="KW-1185">Reference proteome</keyword>
<dbReference type="NCBIfam" id="TIGR01386">
    <property type="entry name" value="cztS_silS_copS"/>
    <property type="match status" value="1"/>
</dbReference>
<dbReference type="InterPro" id="IPR003660">
    <property type="entry name" value="HAMP_dom"/>
</dbReference>
<evidence type="ECO:0000256" key="5">
    <source>
        <dbReference type="ARBA" id="ARBA00022553"/>
    </source>
</evidence>
<protein>
    <recommendedName>
        <fullName evidence="14">Sensor protein</fullName>
        <ecNumber evidence="14">2.7.13.3</ecNumber>
    </recommendedName>
</protein>
<dbReference type="SUPFAM" id="SSF55874">
    <property type="entry name" value="ATPase domain of HSP90 chaperone/DNA topoisomerase II/histidine kinase"/>
    <property type="match status" value="1"/>
</dbReference>
<dbReference type="PANTHER" id="PTHR45436">
    <property type="entry name" value="SENSOR HISTIDINE KINASE YKOH"/>
    <property type="match status" value="1"/>
</dbReference>
<reference evidence="17" key="1">
    <citation type="submission" date="2020-11" db="EMBL/GenBank/DDBJ databases">
        <title>Azospira restricta DSM 18626 genome sequence.</title>
        <authorList>
            <person name="Moe W.M."/>
        </authorList>
    </citation>
    <scope>NUCLEOTIDE SEQUENCE</scope>
    <source>
        <strain evidence="17">DSM 18626</strain>
    </source>
</reference>
<evidence type="ECO:0000259" key="16">
    <source>
        <dbReference type="PROSITE" id="PS50885"/>
    </source>
</evidence>
<proteinExistence type="predicted"/>
<accession>A0A974PVT7</accession>
<evidence type="ECO:0000256" key="14">
    <source>
        <dbReference type="RuleBase" id="RU364088"/>
    </source>
</evidence>
<keyword evidence="5" id="KW-0597">Phosphoprotein</keyword>
<evidence type="ECO:0000256" key="13">
    <source>
        <dbReference type="ARBA" id="ARBA00023136"/>
    </source>
</evidence>
<dbReference type="InterPro" id="IPR006290">
    <property type="entry name" value="CztS_silS_copS"/>
</dbReference>
<comment type="function">
    <text evidence="14">Member of a two-component regulatory system.</text>
</comment>
<dbReference type="CDD" id="cd06225">
    <property type="entry name" value="HAMP"/>
    <property type="match status" value="1"/>
</dbReference>
<dbReference type="InterPro" id="IPR003594">
    <property type="entry name" value="HATPase_dom"/>
</dbReference>
<dbReference type="InterPro" id="IPR036097">
    <property type="entry name" value="HisK_dim/P_sf"/>
</dbReference>
<evidence type="ECO:0000256" key="2">
    <source>
        <dbReference type="ARBA" id="ARBA00004429"/>
    </source>
</evidence>
<evidence type="ECO:0000256" key="10">
    <source>
        <dbReference type="ARBA" id="ARBA00022840"/>
    </source>
</evidence>
<dbReference type="FunFam" id="1.10.287.130:FF:000001">
    <property type="entry name" value="Two-component sensor histidine kinase"/>
    <property type="match status" value="1"/>
</dbReference>
<comment type="catalytic activity">
    <reaction evidence="1 14">
        <text>ATP + protein L-histidine = ADP + protein N-phospho-L-histidine.</text>
        <dbReference type="EC" id="2.7.13.3"/>
    </reaction>
</comment>
<evidence type="ECO:0000256" key="3">
    <source>
        <dbReference type="ARBA" id="ARBA00022475"/>
    </source>
</evidence>
<dbReference type="CDD" id="cd00082">
    <property type="entry name" value="HisKA"/>
    <property type="match status" value="1"/>
</dbReference>
<dbReference type="InterPro" id="IPR050428">
    <property type="entry name" value="TCS_sensor_his_kinase"/>
</dbReference>
<dbReference type="Gene3D" id="1.10.287.130">
    <property type="match status" value="1"/>
</dbReference>
<dbReference type="Pfam" id="PF02518">
    <property type="entry name" value="HATPase_c"/>
    <property type="match status" value="1"/>
</dbReference>
<evidence type="ECO:0000256" key="7">
    <source>
        <dbReference type="ARBA" id="ARBA00022692"/>
    </source>
</evidence>
<dbReference type="PANTHER" id="PTHR45436:SF15">
    <property type="entry name" value="SENSOR HISTIDINE KINASE CUSS"/>
    <property type="match status" value="1"/>
</dbReference>
<dbReference type="PROSITE" id="PS50885">
    <property type="entry name" value="HAMP"/>
    <property type="match status" value="1"/>
</dbReference>
<dbReference type="GO" id="GO:0000155">
    <property type="term" value="F:phosphorelay sensor kinase activity"/>
    <property type="evidence" value="ECO:0007669"/>
    <property type="project" value="InterPro"/>
</dbReference>
<evidence type="ECO:0000313" key="18">
    <source>
        <dbReference type="Proteomes" id="UP000663444"/>
    </source>
</evidence>
<evidence type="ECO:0000256" key="12">
    <source>
        <dbReference type="ARBA" id="ARBA00023012"/>
    </source>
</evidence>
<evidence type="ECO:0000256" key="1">
    <source>
        <dbReference type="ARBA" id="ARBA00000085"/>
    </source>
</evidence>
<name>A0A974PVT7_9RHOO</name>
<dbReference type="InterPro" id="IPR004358">
    <property type="entry name" value="Sig_transdc_His_kin-like_C"/>
</dbReference>
<comment type="subcellular location">
    <subcellularLocation>
        <location evidence="2">Cell inner membrane</location>
        <topology evidence="2">Multi-pass membrane protein</topology>
    </subcellularLocation>
</comment>
<dbReference type="Pfam" id="PF00512">
    <property type="entry name" value="HisKA"/>
    <property type="match status" value="1"/>
</dbReference>
<dbReference type="EMBL" id="CP064781">
    <property type="protein sequence ID" value="QRJ62134.1"/>
    <property type="molecule type" value="Genomic_DNA"/>
</dbReference>
<dbReference type="PRINTS" id="PR00344">
    <property type="entry name" value="BCTRLSENSOR"/>
</dbReference>
<organism evidence="17 18">
    <name type="scientific">Azospira restricta</name>
    <dbReference type="NCBI Taxonomy" id="404405"/>
    <lineage>
        <taxon>Bacteria</taxon>
        <taxon>Pseudomonadati</taxon>
        <taxon>Pseudomonadota</taxon>
        <taxon>Betaproteobacteria</taxon>
        <taxon>Rhodocyclales</taxon>
        <taxon>Rhodocyclaceae</taxon>
        <taxon>Azospira</taxon>
    </lineage>
</organism>
<dbReference type="InterPro" id="IPR036890">
    <property type="entry name" value="HATPase_C_sf"/>
</dbReference>
<dbReference type="InterPro" id="IPR005467">
    <property type="entry name" value="His_kinase_dom"/>
</dbReference>
<feature type="domain" description="HAMP" evidence="16">
    <location>
        <begin position="192"/>
        <end position="245"/>
    </location>
</feature>
<dbReference type="FunFam" id="3.30.565.10:FF:000006">
    <property type="entry name" value="Sensor histidine kinase WalK"/>
    <property type="match status" value="1"/>
</dbReference>
<dbReference type="PROSITE" id="PS50109">
    <property type="entry name" value="HIS_KIN"/>
    <property type="match status" value="1"/>
</dbReference>
<dbReference type="EC" id="2.7.13.3" evidence="14"/>
<keyword evidence="10 14" id="KW-0067">ATP-binding</keyword>
<keyword evidence="13 14" id="KW-0472">Membrane</keyword>